<dbReference type="KEGG" id="vg:65110676"/>
<gene>
    <name evidence="1" type="primary">rIIA</name>
    <name evidence="1" type="ORF">Ah1_00001</name>
</gene>
<dbReference type="Proteomes" id="UP000240934">
    <property type="component" value="Segment"/>
</dbReference>
<dbReference type="SUPFAM" id="SSF55874">
    <property type="entry name" value="ATPase domain of HSP90 chaperone/DNA topoisomerase II/histidine kinase"/>
    <property type="match status" value="1"/>
</dbReference>
<keyword evidence="2" id="KW-1185">Reference proteome</keyword>
<dbReference type="EMBL" id="MG250483">
    <property type="protein sequence ID" value="AUE22542.1"/>
    <property type="molecule type" value="Genomic_DNA"/>
</dbReference>
<dbReference type="Gene3D" id="3.30.565.10">
    <property type="entry name" value="Histidine kinase-like ATPase, C-terminal domain"/>
    <property type="match status" value="1"/>
</dbReference>
<sequence length="732" mass="83527">MKIHQEQTEIYGSAADQSSGFKILASAKAFKILSSSLYKYKQRAIIRELCCNAVDGHIALKRTGVEVSKTFDVTLPSMLNQQFSVRDYGIGLSEEDVTGLYCTYFASTKSNSNDEIGGFGLGCKSPFAYTDTFTVTSWFGGKKMIFSAFMKNGEPNIMKMYEEDSSEHTGVEVTVPVSNDMNTWEAEAKRVFCSFGEYRPRFIGKPITVNYLEFDKDGICKIDGNYYSQHGNGVFAVMGGVVYPIPAEYWNNTMIGLYAARKTYYVRFEIGELDMTPSREELSLDPDTIASIDKRMKLLNKVHEVEIDDAFKKCKDIRELHSHMMGRFPAEVWQRMIQKRVFRKKTIEQWKAQLSSYTRPHTDVPIVRASVGAGTVRKVKQRWSNGVDISFGSSFRPVIINDLKTGAAEVMYGLDRLNKFRVEGAFVFDVFSNAKVDEKDPKSITVGKANRENMVEYLKYFPTRMKDGKVILLSKVRAEVLKEMKDKGFIQPKKRTGKATNVVKYENGVTSEVQMYVEDIDDLKDVIWCAHEYGYLKIATPTITTETLKNGKTREKYDNWKTVTTFNDRIIKTWSKLEGKTVYVFKSQHWARADKNKNIEQFNESMVTDYVVDQMGKVTMDHFGVTVNERWINRLASNPITKPLTDDLCGHNGQRSDIGEFLLLVRDSRSDLKDAKQRTLNEVVSKLVKEATDRAYAKVREFEKNNPLIIGYLNQIYDLKDAIAKNIVEVAK</sequence>
<organism evidence="1 2">
    <name type="scientific">Aeromonas phage Ah1</name>
    <dbReference type="NCBI Taxonomy" id="2053701"/>
    <lineage>
        <taxon>Viruses</taxon>
        <taxon>Duplodnaviria</taxon>
        <taxon>Heunggongvirae</taxon>
        <taxon>Uroviricota</taxon>
        <taxon>Caudoviricetes</taxon>
        <taxon>Pantevenvirales</taxon>
        <taxon>Straboviridae</taxon>
        <taxon>Cinqassovirus</taxon>
        <taxon>Cinqassovirus ah1</taxon>
    </lineage>
</organism>
<dbReference type="GeneID" id="65110676"/>
<accession>A0A2H4YEE3</accession>
<dbReference type="InterPro" id="IPR036890">
    <property type="entry name" value="HATPase_C_sf"/>
</dbReference>
<dbReference type="RefSeq" id="YP_010092753.1">
    <property type="nucleotide sequence ID" value="NC_055733.1"/>
</dbReference>
<reference evidence="1 2" key="1">
    <citation type="submission" date="2017-10" db="EMBL/GenBank/DDBJ databases">
        <title>Antibacterial composition for extension of chilled fish shelf life and decreasing of risk of food-borne infections, bacteriophage strains for its preparation.</title>
        <authorList>
            <person name="Zulkarneev E.R."/>
            <person name="Aleshkin A.V."/>
            <person name="Rubalsky O.V."/>
            <person name="Kiseleva I.A."/>
            <person name="Rubalskii E.O."/>
            <person name="Lebedev S.N."/>
        </authorList>
    </citation>
    <scope>NUCLEOTIDE SEQUENCE [LARGE SCALE GENOMIC DNA]</scope>
</reference>
<name>A0A2H4YEE3_9CAUD</name>
<protein>
    <submittedName>
        <fullName evidence="1">Membrane integrity protector</fullName>
    </submittedName>
</protein>
<proteinExistence type="predicted"/>
<evidence type="ECO:0000313" key="2">
    <source>
        <dbReference type="Proteomes" id="UP000240934"/>
    </source>
</evidence>
<evidence type="ECO:0000313" key="1">
    <source>
        <dbReference type="EMBL" id="AUE22542.1"/>
    </source>
</evidence>